<dbReference type="Proteomes" id="UP001153636">
    <property type="component" value="Chromosome 5"/>
</dbReference>
<accession>A0A9P0D5H8</accession>
<evidence type="ECO:0000313" key="2">
    <source>
        <dbReference type="EMBL" id="CAH1110597.1"/>
    </source>
</evidence>
<dbReference type="AlphaFoldDB" id="A0A9P0D5H8"/>
<name>A0A9P0D5H8_9CUCU</name>
<evidence type="ECO:0000313" key="3">
    <source>
        <dbReference type="Proteomes" id="UP001153636"/>
    </source>
</evidence>
<organism evidence="2 3">
    <name type="scientific">Psylliodes chrysocephalus</name>
    <dbReference type="NCBI Taxonomy" id="3402493"/>
    <lineage>
        <taxon>Eukaryota</taxon>
        <taxon>Metazoa</taxon>
        <taxon>Ecdysozoa</taxon>
        <taxon>Arthropoda</taxon>
        <taxon>Hexapoda</taxon>
        <taxon>Insecta</taxon>
        <taxon>Pterygota</taxon>
        <taxon>Neoptera</taxon>
        <taxon>Endopterygota</taxon>
        <taxon>Coleoptera</taxon>
        <taxon>Polyphaga</taxon>
        <taxon>Cucujiformia</taxon>
        <taxon>Chrysomeloidea</taxon>
        <taxon>Chrysomelidae</taxon>
        <taxon>Galerucinae</taxon>
        <taxon>Alticini</taxon>
        <taxon>Psylliodes</taxon>
    </lineage>
</organism>
<keyword evidence="3" id="KW-1185">Reference proteome</keyword>
<evidence type="ECO:0000256" key="1">
    <source>
        <dbReference type="SAM" id="Phobius"/>
    </source>
</evidence>
<protein>
    <submittedName>
        <fullName evidence="2">Uncharacterized protein</fullName>
    </submittedName>
</protein>
<feature type="transmembrane region" description="Helical" evidence="1">
    <location>
        <begin position="20"/>
        <end position="38"/>
    </location>
</feature>
<dbReference type="EMBL" id="OV651817">
    <property type="protein sequence ID" value="CAH1110597.1"/>
    <property type="molecule type" value="Genomic_DNA"/>
</dbReference>
<gene>
    <name evidence="2" type="ORF">PSYICH_LOCUS11173</name>
</gene>
<keyword evidence="1" id="KW-0812">Transmembrane</keyword>
<proteinExistence type="predicted"/>
<reference evidence="2" key="1">
    <citation type="submission" date="2022-01" db="EMBL/GenBank/DDBJ databases">
        <authorList>
            <person name="King R."/>
        </authorList>
    </citation>
    <scope>NUCLEOTIDE SEQUENCE</scope>
</reference>
<keyword evidence="1" id="KW-0472">Membrane</keyword>
<keyword evidence="1" id="KW-1133">Transmembrane helix</keyword>
<sequence>MEREANAILALAADNSCILGRYFVILAYQIHVYILLFFQKVGKIIQ</sequence>
<dbReference type="OrthoDB" id="1854502at2759"/>